<evidence type="ECO:0000256" key="1">
    <source>
        <dbReference type="PROSITE-ProRule" id="PRU00325"/>
    </source>
</evidence>
<accession>A0A0D3BLB3</accession>
<dbReference type="eggNOG" id="ENOG502RJNC">
    <property type="taxonomic scope" value="Eukaryota"/>
</dbReference>
<dbReference type="HOGENOM" id="CLU_006767_4_0_1"/>
<name>A0A0D3BLB3_BRAOL</name>
<dbReference type="PROSITE" id="PS50966">
    <property type="entry name" value="ZF_SWIM"/>
    <property type="match status" value="1"/>
</dbReference>
<evidence type="ECO:0000313" key="4">
    <source>
        <dbReference type="EnsemblPlants" id="Bo3g167580.1"/>
    </source>
</evidence>
<reference evidence="4" key="2">
    <citation type="submission" date="2015-03" db="UniProtKB">
        <authorList>
            <consortium name="EnsemblPlants"/>
        </authorList>
    </citation>
    <scope>IDENTIFICATION</scope>
</reference>
<dbReference type="AlphaFoldDB" id="A0A0D3BLB3"/>
<sequence length="778" mass="89502">MQNLYCTIICFDYGGYYMKDEAQIKWISGDGEGEDEIHTIVLRKSMEEITYFGLVECIDRKIKVDESKVQVKISYFPMVLYSYKPSYIWNDEDVFCYLLQVNHEMCRNVLHVEIINEEVQLSEEDDETDGYVSISDREAGDEDGTENDETDVYVGISDKETTEAGDENGNGGVLTFHEDIEMHDGVNQRRDDGMDLVIGQEFITKEAVKFLIQTTSYQKSFEFDIIKSDTKRFVVKCRGAKDGCEWFVRVAMLKNLDIWTVRSYIKQHTCSVVTRTLPDREAGDEDGTENDATGGVLTFHGDIEMHENFTERDEHVLEDTEVRPRVVYQPRMMRFVVKCRGAKDGCEWFVRVAMLKNLDIWTVRSYIKQHTCSVVTRTLPDREAGDEDGTENDATGGVLTFHGDIEMHENFTERDEHVLEDTEVRPRVVYQPRMMRASHQKCFEFDITKSDTKRFVVKCRGAKDGYEWFVRIAKLKNTDLRTVRSYIKQHTCSVVTRTLPDREAGDEDGTENGATGGVLTFHRDIEMHEMLARCYFRGDMYNVDTTNSVESFNGVIKEARKYTLLPMSDVIFAKMSEWFNNHRKEAAEIPYTLKLVPILETEMSKRCVDAVFLTIDELNSFHFEYSVHGTDGKVYTVDMDRNTYSCEQFYKDKCPCVHGVAAATFMSKAAGRELHLSEYCSKYYLMEQWALAYHRTIYRVPHISDWVIPEDVKAKKILPPDFDKKKRKPQQTRFPSVGESYGRGKRGRGGARGARGRGRAKGKGMTSYFECGSGSGTT</sequence>
<reference evidence="4 5" key="1">
    <citation type="journal article" date="2014" name="Genome Biol.">
        <title>Transcriptome and methylome profiling reveals relics of genome dominance in the mesopolyploid Brassica oleracea.</title>
        <authorList>
            <person name="Parkin I.A."/>
            <person name="Koh C."/>
            <person name="Tang H."/>
            <person name="Robinson S.J."/>
            <person name="Kagale S."/>
            <person name="Clarke W.E."/>
            <person name="Town C.D."/>
            <person name="Nixon J."/>
            <person name="Krishnakumar V."/>
            <person name="Bidwell S.L."/>
            <person name="Denoeud F."/>
            <person name="Belcram H."/>
            <person name="Links M.G."/>
            <person name="Just J."/>
            <person name="Clarke C."/>
            <person name="Bender T."/>
            <person name="Huebert T."/>
            <person name="Mason A.S."/>
            <person name="Pires J.C."/>
            <person name="Barker G."/>
            <person name="Moore J."/>
            <person name="Walley P.G."/>
            <person name="Manoli S."/>
            <person name="Batley J."/>
            <person name="Edwards D."/>
            <person name="Nelson M.N."/>
            <person name="Wang X."/>
            <person name="Paterson A.H."/>
            <person name="King G."/>
            <person name="Bancroft I."/>
            <person name="Chalhoub B."/>
            <person name="Sharpe A.G."/>
        </authorList>
    </citation>
    <scope>NUCLEOTIDE SEQUENCE</scope>
    <source>
        <strain evidence="4 5">cv. TO1000</strain>
    </source>
</reference>
<dbReference type="InterPro" id="IPR004332">
    <property type="entry name" value="Transposase_MuDR"/>
</dbReference>
<dbReference type="Pfam" id="PF03108">
    <property type="entry name" value="DBD_Tnp_Mut"/>
    <property type="match status" value="1"/>
</dbReference>
<proteinExistence type="predicted"/>
<keyword evidence="5" id="KW-1185">Reference proteome</keyword>
<dbReference type="Proteomes" id="UP000032141">
    <property type="component" value="Chromosome C3"/>
</dbReference>
<keyword evidence="1" id="KW-0479">Metal-binding</keyword>
<dbReference type="PANTHER" id="PTHR31973">
    <property type="entry name" value="POLYPROTEIN, PUTATIVE-RELATED"/>
    <property type="match status" value="1"/>
</dbReference>
<dbReference type="Gramene" id="Bo3g167580.1">
    <property type="protein sequence ID" value="Bo3g167580.1"/>
    <property type="gene ID" value="Bo3g167580"/>
</dbReference>
<dbReference type="PANTHER" id="PTHR31973:SF187">
    <property type="entry name" value="MUTATOR TRANSPOSASE MUDRA PROTEIN"/>
    <property type="match status" value="1"/>
</dbReference>
<feature type="domain" description="SWIM-type" evidence="3">
    <location>
        <begin position="635"/>
        <end position="667"/>
    </location>
</feature>
<keyword evidence="1" id="KW-0862">Zinc</keyword>
<evidence type="ECO:0000313" key="5">
    <source>
        <dbReference type="Proteomes" id="UP000032141"/>
    </source>
</evidence>
<dbReference type="InterPro" id="IPR018290">
    <property type="entry name" value="MULE_transposase_N"/>
</dbReference>
<evidence type="ECO:0000259" key="3">
    <source>
        <dbReference type="PROSITE" id="PS50966"/>
    </source>
</evidence>
<dbReference type="InterPro" id="IPR007527">
    <property type="entry name" value="Znf_SWIM"/>
</dbReference>
<keyword evidence="1" id="KW-0863">Zinc-finger</keyword>
<feature type="region of interest" description="Disordered" evidence="2">
    <location>
        <begin position="121"/>
        <end position="152"/>
    </location>
</feature>
<dbReference type="EnsemblPlants" id="Bo3g167580.1">
    <property type="protein sequence ID" value="Bo3g167580.1"/>
    <property type="gene ID" value="Bo3g167580"/>
</dbReference>
<organism evidence="4 5">
    <name type="scientific">Brassica oleracea var. oleracea</name>
    <dbReference type="NCBI Taxonomy" id="109376"/>
    <lineage>
        <taxon>Eukaryota</taxon>
        <taxon>Viridiplantae</taxon>
        <taxon>Streptophyta</taxon>
        <taxon>Embryophyta</taxon>
        <taxon>Tracheophyta</taxon>
        <taxon>Spermatophyta</taxon>
        <taxon>Magnoliopsida</taxon>
        <taxon>eudicotyledons</taxon>
        <taxon>Gunneridae</taxon>
        <taxon>Pentapetalae</taxon>
        <taxon>rosids</taxon>
        <taxon>malvids</taxon>
        <taxon>Brassicales</taxon>
        <taxon>Brassicaceae</taxon>
        <taxon>Brassiceae</taxon>
        <taxon>Brassica</taxon>
    </lineage>
</organism>
<feature type="compositionally biased region" description="Acidic residues" evidence="2">
    <location>
        <begin position="139"/>
        <end position="151"/>
    </location>
</feature>
<dbReference type="GO" id="GO:0008270">
    <property type="term" value="F:zinc ion binding"/>
    <property type="evidence" value="ECO:0007669"/>
    <property type="project" value="UniProtKB-KW"/>
</dbReference>
<dbReference type="Pfam" id="PF10532">
    <property type="entry name" value="Plant_all_beta"/>
    <property type="match status" value="1"/>
</dbReference>
<evidence type="ECO:0000256" key="2">
    <source>
        <dbReference type="SAM" id="MobiDB-lite"/>
    </source>
</evidence>
<protein>
    <recommendedName>
        <fullName evidence="3">SWIM-type domain-containing protein</fullName>
    </recommendedName>
</protein>
<feature type="compositionally biased region" description="Basic residues" evidence="2">
    <location>
        <begin position="743"/>
        <end position="762"/>
    </location>
</feature>
<feature type="region of interest" description="Disordered" evidence="2">
    <location>
        <begin position="719"/>
        <end position="778"/>
    </location>
</feature>